<accession>A0A9P9WSB2</accession>
<gene>
    <name evidence="4" type="ORF">JX265_003531</name>
</gene>
<dbReference type="AlphaFoldDB" id="A0A9P9WSB2"/>
<keyword evidence="2" id="KW-0521">NADP</keyword>
<evidence type="ECO:0000256" key="1">
    <source>
        <dbReference type="ARBA" id="ARBA00006484"/>
    </source>
</evidence>
<evidence type="ECO:0000256" key="3">
    <source>
        <dbReference type="ARBA" id="ARBA00023002"/>
    </source>
</evidence>
<dbReference type="EMBL" id="JAFIMR010000006">
    <property type="protein sequence ID" value="KAI1877523.1"/>
    <property type="molecule type" value="Genomic_DNA"/>
</dbReference>
<name>A0A9P9WSB2_9PEZI</name>
<keyword evidence="3" id="KW-0560">Oxidoreductase</keyword>
<dbReference type="InterPro" id="IPR036291">
    <property type="entry name" value="NAD(P)-bd_dom_sf"/>
</dbReference>
<dbReference type="SUPFAM" id="SSF51735">
    <property type="entry name" value="NAD(P)-binding Rossmann-fold domains"/>
    <property type="match status" value="1"/>
</dbReference>
<protein>
    <submittedName>
        <fullName evidence="4">Uncharacterized protein</fullName>
    </submittedName>
</protein>
<dbReference type="PANTHER" id="PTHR24320">
    <property type="entry name" value="RETINOL DEHYDROGENASE"/>
    <property type="match status" value="1"/>
</dbReference>
<sequence length="348" mass="38144">MAAAKGTILVTGANGGLGSAIVKQVVSNPELAAFHGLYAVRDAAAAPSLRAALAGNPSHAHDIFSQDLTNLDSVRLTASAIVTRIAAGEIPPIRVLILCAGCRDFGKQTWSEDGLDATFGGNYLGHWLLTLLLLGSVEKENGRIVIIGTQAHDPYDKRNVSTKAFIEDKYKTIIHHETGVQEIAQGNWSWGSAQEDQSFQGGTRRYGAAKLFLIMFQHELQRRLDRDPALTRICILGVDPGTMITGLPRHAPWFIRVLIFQIVFPIIAALMPNGPVRSTRKSASHVVSAALDSTPELGEYPKDRYLNDLEPFETSAESRDLKKAELVWKESVRLAQLKREETSLVDWQ</sequence>
<dbReference type="PROSITE" id="PS00061">
    <property type="entry name" value="ADH_SHORT"/>
    <property type="match status" value="1"/>
</dbReference>
<dbReference type="Pfam" id="PF00106">
    <property type="entry name" value="adh_short"/>
    <property type="match status" value="1"/>
</dbReference>
<comment type="caution">
    <text evidence="4">The sequence shown here is derived from an EMBL/GenBank/DDBJ whole genome shotgun (WGS) entry which is preliminary data.</text>
</comment>
<reference evidence="4" key="1">
    <citation type="submission" date="2021-03" db="EMBL/GenBank/DDBJ databases">
        <title>Revisited historic fungal species revealed as producer of novel bioactive compounds through whole genome sequencing and comparative genomics.</title>
        <authorList>
            <person name="Vignolle G.A."/>
            <person name="Hochenegger N."/>
            <person name="Mach R.L."/>
            <person name="Mach-Aigner A.R."/>
            <person name="Javad Rahimi M."/>
            <person name="Salim K.A."/>
            <person name="Chan C.M."/>
            <person name="Lim L.B.L."/>
            <person name="Cai F."/>
            <person name="Druzhinina I.S."/>
            <person name="U'Ren J.M."/>
            <person name="Derntl C."/>
        </authorList>
    </citation>
    <scope>NUCLEOTIDE SEQUENCE</scope>
    <source>
        <strain evidence="4">TUCIM 5799</strain>
    </source>
</reference>
<dbReference type="Gene3D" id="3.40.50.720">
    <property type="entry name" value="NAD(P)-binding Rossmann-like Domain"/>
    <property type="match status" value="1"/>
</dbReference>
<dbReference type="PANTHER" id="PTHR24320:SF227">
    <property type="entry name" value="RETINOL DEHYDROGENASE 11"/>
    <property type="match status" value="1"/>
</dbReference>
<dbReference type="InterPro" id="IPR002347">
    <property type="entry name" value="SDR_fam"/>
</dbReference>
<proteinExistence type="inferred from homology"/>
<dbReference type="InterPro" id="IPR020904">
    <property type="entry name" value="Sc_DH/Rdtase_CS"/>
</dbReference>
<organism evidence="4 5">
    <name type="scientific">Neoarthrinium moseri</name>
    <dbReference type="NCBI Taxonomy" id="1658444"/>
    <lineage>
        <taxon>Eukaryota</taxon>
        <taxon>Fungi</taxon>
        <taxon>Dikarya</taxon>
        <taxon>Ascomycota</taxon>
        <taxon>Pezizomycotina</taxon>
        <taxon>Sordariomycetes</taxon>
        <taxon>Xylariomycetidae</taxon>
        <taxon>Amphisphaeriales</taxon>
        <taxon>Apiosporaceae</taxon>
        <taxon>Neoarthrinium</taxon>
    </lineage>
</organism>
<evidence type="ECO:0000313" key="5">
    <source>
        <dbReference type="Proteomes" id="UP000829685"/>
    </source>
</evidence>
<evidence type="ECO:0000313" key="4">
    <source>
        <dbReference type="EMBL" id="KAI1877523.1"/>
    </source>
</evidence>
<dbReference type="GO" id="GO:0016491">
    <property type="term" value="F:oxidoreductase activity"/>
    <property type="evidence" value="ECO:0007669"/>
    <property type="project" value="UniProtKB-KW"/>
</dbReference>
<dbReference type="Proteomes" id="UP000829685">
    <property type="component" value="Unassembled WGS sequence"/>
</dbReference>
<comment type="similarity">
    <text evidence="1">Belongs to the short-chain dehydrogenases/reductases (SDR) family.</text>
</comment>
<evidence type="ECO:0000256" key="2">
    <source>
        <dbReference type="ARBA" id="ARBA00022857"/>
    </source>
</evidence>
<keyword evidence="5" id="KW-1185">Reference proteome</keyword>
<dbReference type="PRINTS" id="PR00081">
    <property type="entry name" value="GDHRDH"/>
</dbReference>